<dbReference type="PANTHER" id="PTHR43877:SF2">
    <property type="entry name" value="AMINOALKYLPHOSPHONATE N-ACETYLTRANSFERASE-RELATED"/>
    <property type="match status" value="1"/>
</dbReference>
<dbReference type="RefSeq" id="WP_425558235.1">
    <property type="nucleotide sequence ID" value="NZ_BAAAGX010000020.1"/>
</dbReference>
<dbReference type="InterPro" id="IPR016181">
    <property type="entry name" value="Acyl_CoA_acyltransferase"/>
</dbReference>
<dbReference type="InterPro" id="IPR038732">
    <property type="entry name" value="HpyO/CreE_NAD-binding"/>
</dbReference>
<evidence type="ECO:0000313" key="4">
    <source>
        <dbReference type="EMBL" id="GAA0259986.1"/>
    </source>
</evidence>
<keyword evidence="2" id="KW-0012">Acyltransferase</keyword>
<accession>A0ABP3EGB3</accession>
<dbReference type="Proteomes" id="UP001500967">
    <property type="component" value="Unassembled WGS sequence"/>
</dbReference>
<dbReference type="Gene3D" id="3.40.630.30">
    <property type="match status" value="1"/>
</dbReference>
<keyword evidence="5" id="KW-1185">Reference proteome</keyword>
<evidence type="ECO:0000256" key="2">
    <source>
        <dbReference type="ARBA" id="ARBA00023315"/>
    </source>
</evidence>
<keyword evidence="1" id="KW-0808">Transferase</keyword>
<sequence>MPLTRVVLVGAGPRGTGLLDRLTTLAPTLLPGRDLEVHVVDPFPFGSGRRWRADQPEVWSLDGPSPLTDGATVRAWAAANPRVRTPRPGEPLARTLVGEYLTWAFWRTVRLAPPGVSVRTHRASAVDLDDRAVVLDTGTVLPADVVLLAQGRPGSLPTPGQRARAEFADRFGLHHRRPRDGDPAAPDDVAAGADVAVRDVGPLTGDLVTLLTLGRGGRYVDGEYRPTGLEPRIRLLPPGHPPWTGEPSPDAAAAWARRRAALTRAGVLTAGNAVRPDVDRRAFVLDDGTATRTLIEPDTGTGPLARSDDTLLRTLATRGELAGWSGTGALLDRVGRAHPRRFAFGALPGTAGFHPENDAAARRVLGLLADVPPRRVARATATIEVRRVPLTDPDVVGMFAELTEEYAARYGHRHDLYALPDGEFDPPHGTLLVLREHGEPVAGGAFRRYDDDTAELKRIWTHTDHRGRGLARRVVAELERAAGELGYRQVYLTTGPRQPEARALYLAAGYTPGFDVTADPETVGPLAFRKNLTIPTCQVGIDGNQRSPLWSRP</sequence>
<dbReference type="InterPro" id="IPR036188">
    <property type="entry name" value="FAD/NAD-bd_sf"/>
</dbReference>
<evidence type="ECO:0000256" key="1">
    <source>
        <dbReference type="ARBA" id="ARBA00022679"/>
    </source>
</evidence>
<reference evidence="5" key="1">
    <citation type="journal article" date="2019" name="Int. J. Syst. Evol. Microbiol.">
        <title>The Global Catalogue of Microorganisms (GCM) 10K type strain sequencing project: providing services to taxonomists for standard genome sequencing and annotation.</title>
        <authorList>
            <consortium name="The Broad Institute Genomics Platform"/>
            <consortium name="The Broad Institute Genome Sequencing Center for Infectious Disease"/>
            <person name="Wu L."/>
            <person name="Ma J."/>
        </authorList>
    </citation>
    <scope>NUCLEOTIDE SEQUENCE [LARGE SCALE GENOMIC DNA]</scope>
    <source>
        <strain evidence="5">JCM 10425</strain>
    </source>
</reference>
<dbReference type="Pfam" id="PF00583">
    <property type="entry name" value="Acetyltransf_1"/>
    <property type="match status" value="1"/>
</dbReference>
<evidence type="ECO:0000259" key="3">
    <source>
        <dbReference type="PROSITE" id="PS51186"/>
    </source>
</evidence>
<protein>
    <recommendedName>
        <fullName evidence="3">N-acetyltransferase domain-containing protein</fullName>
    </recommendedName>
</protein>
<dbReference type="InterPro" id="IPR050832">
    <property type="entry name" value="Bact_Acetyltransf"/>
</dbReference>
<evidence type="ECO:0000313" key="5">
    <source>
        <dbReference type="Proteomes" id="UP001500967"/>
    </source>
</evidence>
<dbReference type="PANTHER" id="PTHR43877">
    <property type="entry name" value="AMINOALKYLPHOSPHONATE N-ACETYLTRANSFERASE-RELATED-RELATED"/>
    <property type="match status" value="1"/>
</dbReference>
<gene>
    <name evidence="4" type="ORF">GCM10009539_51730</name>
</gene>
<proteinExistence type="predicted"/>
<dbReference type="EMBL" id="BAAAGX010000020">
    <property type="protein sequence ID" value="GAA0259986.1"/>
    <property type="molecule type" value="Genomic_DNA"/>
</dbReference>
<dbReference type="InterPro" id="IPR000182">
    <property type="entry name" value="GNAT_dom"/>
</dbReference>
<dbReference type="SUPFAM" id="SSF55729">
    <property type="entry name" value="Acyl-CoA N-acyltransferases (Nat)"/>
    <property type="match status" value="1"/>
</dbReference>
<dbReference type="SUPFAM" id="SSF51905">
    <property type="entry name" value="FAD/NAD(P)-binding domain"/>
    <property type="match status" value="1"/>
</dbReference>
<dbReference type="PROSITE" id="PS51186">
    <property type="entry name" value="GNAT"/>
    <property type="match status" value="1"/>
</dbReference>
<dbReference type="Gene3D" id="3.50.50.60">
    <property type="entry name" value="FAD/NAD(P)-binding domain"/>
    <property type="match status" value="1"/>
</dbReference>
<organism evidence="4 5">
    <name type="scientific">Cryptosporangium japonicum</name>
    <dbReference type="NCBI Taxonomy" id="80872"/>
    <lineage>
        <taxon>Bacteria</taxon>
        <taxon>Bacillati</taxon>
        <taxon>Actinomycetota</taxon>
        <taxon>Actinomycetes</taxon>
        <taxon>Cryptosporangiales</taxon>
        <taxon>Cryptosporangiaceae</taxon>
        <taxon>Cryptosporangium</taxon>
    </lineage>
</organism>
<name>A0ABP3EGB3_9ACTN</name>
<comment type="caution">
    <text evidence="4">The sequence shown here is derived from an EMBL/GenBank/DDBJ whole genome shotgun (WGS) entry which is preliminary data.</text>
</comment>
<feature type="domain" description="N-acetyltransferase" evidence="3">
    <location>
        <begin position="383"/>
        <end position="535"/>
    </location>
</feature>
<dbReference type="Pfam" id="PF13454">
    <property type="entry name" value="NAD_binding_9"/>
    <property type="match status" value="1"/>
</dbReference>
<dbReference type="CDD" id="cd04301">
    <property type="entry name" value="NAT_SF"/>
    <property type="match status" value="1"/>
</dbReference>